<evidence type="ECO:0000313" key="6">
    <source>
        <dbReference type="Proteomes" id="UP000315647"/>
    </source>
</evidence>
<proteinExistence type="predicted"/>
<feature type="domain" description="DUF1553" evidence="3">
    <location>
        <begin position="577"/>
        <end position="833"/>
    </location>
</feature>
<dbReference type="InterPro" id="IPR011429">
    <property type="entry name" value="Cyt_c_Planctomycete-type"/>
</dbReference>
<evidence type="ECO:0000259" key="3">
    <source>
        <dbReference type="Pfam" id="PF07587"/>
    </source>
</evidence>
<gene>
    <name evidence="5" type="ORF">Enr10x_40760</name>
</gene>
<dbReference type="AlphaFoldDB" id="A0A517QAU0"/>
<dbReference type="Pfam" id="PF07583">
    <property type="entry name" value="PSCyt2"/>
    <property type="match status" value="1"/>
</dbReference>
<dbReference type="PANTHER" id="PTHR35889">
    <property type="entry name" value="CYCLOINULO-OLIGOSACCHARIDE FRUCTANOTRANSFERASE-RELATED"/>
    <property type="match status" value="1"/>
</dbReference>
<dbReference type="EMBL" id="CP037421">
    <property type="protein sequence ID" value="QDT28731.1"/>
    <property type="molecule type" value="Genomic_DNA"/>
</dbReference>
<dbReference type="GO" id="GO:0020037">
    <property type="term" value="F:heme binding"/>
    <property type="evidence" value="ECO:0007669"/>
    <property type="project" value="InterPro"/>
</dbReference>
<dbReference type="InterPro" id="IPR011444">
    <property type="entry name" value="DUF1549"/>
</dbReference>
<sequence>MCERFSASQHCTKWYALVFCWCIPLAGFSLPLFAENNPVKQITADHKISFAKDILPILKAHCIECHAGAEPESSFSLSTRRTALAGGNYGKAVIPRQPARSLLFQMISGTHPDKIVMPPEGERLSVREIALIRDWIQQGASWPEKLVISTETKNKSQENHWAFQPITKPELPQLKQNNWCRNEIDYFILHRLEQEQISPAATADPTTLIRRVTLDLIGLPPTPEEVAAFVNDTRPDAYERLVDRLLQSPHFGEKWARPWLDLCHYADSDGYLTDAVRPHAWRFRDWVVRSLNQNKPFDQFTIEQIAGDLLPDSPPEAQAGTGFLRQTLSNREGGADLEEFRVNKVVDRTKLMGTIWLGLTLDCCRCHNHKYDPISQKEFYQLYSFFNSAFEVNIDAPLPQDQPLLKQRQAYQQKRQALIDPIREPLEQLQREWEQKMLYAAEHPAEDHHWARAWEVMGLVWGLRSGEGQQEGLEIIKMDPAQRSQRQRDDLLDYFLARGHLVDSARFKELKLGELARNLSALRKEYPAVSRAPAMQEMRTPKQAFVHLRGSHLSPGVPVEPGTPRSLSPFQPEGKPDRLDLAHWLVSHENPLTARVTVNRIWQEYFGQGIVISSDEFGTQGDRPSHPELLDWLAWQFRENGWDVKALHRLIVTSATYRQSSKMRPEIQEKDPANRLLSHQTSLRLSAELVRDQALAVSGLLNEKTGGPCVRPPQPDSVVMEAFGSNTWEVSSGDDRYRRGLYTLILRTSPYAQSVIFDAPNPSQTCTRRDRSNTPLQALTLLNDPVFYEAAQHLGQRVVKESSGDLDQQISYAFRLCLARTPQKAERERLKALYREQIRKQPADKATPEKQAAAWTVVASVLLNLHEFITRD</sequence>
<feature type="domain" description="DUF1549" evidence="2">
    <location>
        <begin position="183"/>
        <end position="388"/>
    </location>
</feature>
<evidence type="ECO:0000259" key="4">
    <source>
        <dbReference type="Pfam" id="PF07635"/>
    </source>
</evidence>
<name>A0A517QAU0_9PLAN</name>
<dbReference type="Proteomes" id="UP000315647">
    <property type="component" value="Chromosome"/>
</dbReference>
<dbReference type="SUPFAM" id="SSF46626">
    <property type="entry name" value="Cytochrome c"/>
    <property type="match status" value="1"/>
</dbReference>
<accession>A0A517QAU0</accession>
<feature type="domain" description="Cytochrome C Planctomycete-type" evidence="4">
    <location>
        <begin position="62"/>
        <end position="121"/>
    </location>
</feature>
<feature type="transmembrane region" description="Helical" evidence="1">
    <location>
        <begin position="14"/>
        <end position="34"/>
    </location>
</feature>
<organism evidence="5 6">
    <name type="scientific">Gimesia panareensis</name>
    <dbReference type="NCBI Taxonomy" id="2527978"/>
    <lineage>
        <taxon>Bacteria</taxon>
        <taxon>Pseudomonadati</taxon>
        <taxon>Planctomycetota</taxon>
        <taxon>Planctomycetia</taxon>
        <taxon>Planctomycetales</taxon>
        <taxon>Planctomycetaceae</taxon>
        <taxon>Gimesia</taxon>
    </lineage>
</organism>
<reference evidence="5 6" key="1">
    <citation type="submission" date="2019-03" db="EMBL/GenBank/DDBJ databases">
        <title>Deep-cultivation of Planctomycetes and their phenomic and genomic characterization uncovers novel biology.</title>
        <authorList>
            <person name="Wiegand S."/>
            <person name="Jogler M."/>
            <person name="Boedeker C."/>
            <person name="Pinto D."/>
            <person name="Vollmers J."/>
            <person name="Rivas-Marin E."/>
            <person name="Kohn T."/>
            <person name="Peeters S.H."/>
            <person name="Heuer A."/>
            <person name="Rast P."/>
            <person name="Oberbeckmann S."/>
            <person name="Bunk B."/>
            <person name="Jeske O."/>
            <person name="Meyerdierks A."/>
            <person name="Storesund J.E."/>
            <person name="Kallscheuer N."/>
            <person name="Luecker S."/>
            <person name="Lage O.M."/>
            <person name="Pohl T."/>
            <person name="Merkel B.J."/>
            <person name="Hornburger P."/>
            <person name="Mueller R.-W."/>
            <person name="Bruemmer F."/>
            <person name="Labrenz M."/>
            <person name="Spormann A.M."/>
            <person name="Op den Camp H."/>
            <person name="Overmann J."/>
            <person name="Amann R."/>
            <person name="Jetten M.S.M."/>
            <person name="Mascher T."/>
            <person name="Medema M.H."/>
            <person name="Devos D.P."/>
            <person name="Kaster A.-K."/>
            <person name="Ovreas L."/>
            <person name="Rohde M."/>
            <person name="Galperin M.Y."/>
            <person name="Jogler C."/>
        </authorList>
    </citation>
    <scope>NUCLEOTIDE SEQUENCE [LARGE SCALE GENOMIC DNA]</scope>
    <source>
        <strain evidence="5 6">Enr10</strain>
    </source>
</reference>
<dbReference type="InterPro" id="IPR036909">
    <property type="entry name" value="Cyt_c-like_dom_sf"/>
</dbReference>
<keyword evidence="1" id="KW-0472">Membrane</keyword>
<dbReference type="Pfam" id="PF07587">
    <property type="entry name" value="PSD1"/>
    <property type="match status" value="1"/>
</dbReference>
<keyword evidence="1" id="KW-1133">Transmembrane helix</keyword>
<dbReference type="Pfam" id="PF07635">
    <property type="entry name" value="PSCyt1"/>
    <property type="match status" value="1"/>
</dbReference>
<evidence type="ECO:0000313" key="5">
    <source>
        <dbReference type="EMBL" id="QDT28731.1"/>
    </source>
</evidence>
<protein>
    <submittedName>
        <fullName evidence="5">Planctomycete cytochrome C</fullName>
    </submittedName>
</protein>
<dbReference type="PANTHER" id="PTHR35889:SF3">
    <property type="entry name" value="F-BOX DOMAIN-CONTAINING PROTEIN"/>
    <property type="match status" value="1"/>
</dbReference>
<dbReference type="InterPro" id="IPR022655">
    <property type="entry name" value="DUF1553"/>
</dbReference>
<keyword evidence="1" id="KW-0812">Transmembrane</keyword>
<keyword evidence="6" id="KW-1185">Reference proteome</keyword>
<dbReference type="RefSeq" id="WP_145451099.1">
    <property type="nucleotide sequence ID" value="NZ_CP037421.1"/>
</dbReference>
<evidence type="ECO:0000259" key="2">
    <source>
        <dbReference type="Pfam" id="PF07583"/>
    </source>
</evidence>
<evidence type="ECO:0000256" key="1">
    <source>
        <dbReference type="SAM" id="Phobius"/>
    </source>
</evidence>
<dbReference type="GO" id="GO:0009055">
    <property type="term" value="F:electron transfer activity"/>
    <property type="evidence" value="ECO:0007669"/>
    <property type="project" value="InterPro"/>
</dbReference>